<keyword evidence="9" id="KW-0472">Membrane</keyword>
<dbReference type="CDD" id="cd00342">
    <property type="entry name" value="gram_neg_porins"/>
    <property type="match status" value="1"/>
</dbReference>
<feature type="signal peptide" evidence="11">
    <location>
        <begin position="1"/>
        <end position="20"/>
    </location>
</feature>
<sequence>MKRLSVVLLATVGFAAMAQAADLPTAKAPAPAAPAKPDCSTLWNWFQNSASDCPLSAYGFTLYGTLDVNALYNSLGSTYNPSTTQSTYGLAKSSYGPIYQFGYNGLSTSAIGIKMKEDILPYGWSLIGVLEAGVDPYAGMFVNGPRSLTDNNFSPANTSPWQTGNSDSSRAGQWYNAQAYIGVSNKTYGTLTFGRTNSLSLDVTAAYDPIAANAFSLIAYSSSFPGFGNTETVRNTAVTYRLTYQNFRAAAQIGVGGYAWDNGNTGIYQGQLGADFGALSVDGVVSYAQNAVSLSSYGGAAANEYCVKGTTNCYILQTNLAGAKAYYDPNTVLKGTLSNNFGAELGVKYKWNTVTFSGGYMYANLGNPSNSEENGFSTIASGISVPSGAVTSTAYYNPGTGKIAAPSYAYNKVLNTIWGGFKWSALSNLDFAAGVYYQMQNNYNSTWVTGKVNGVPYGYATGAACTGTGAFISSSKCGGSQAGVGFMVDYKPVKRLDVYAGLMLTNVYGGLANGYYSTYSVLSGGKVYTWNIAHTQAVDPTIGIRFRF</sequence>
<evidence type="ECO:0000256" key="7">
    <source>
        <dbReference type="ARBA" id="ARBA00023065"/>
    </source>
</evidence>
<dbReference type="EMBL" id="QNRK01000043">
    <property type="protein sequence ID" value="RBP03531.1"/>
    <property type="molecule type" value="Genomic_DNA"/>
</dbReference>
<evidence type="ECO:0000256" key="5">
    <source>
        <dbReference type="ARBA" id="ARBA00022692"/>
    </source>
</evidence>
<keyword evidence="10" id="KW-0998">Cell outer membrane</keyword>
<organism evidence="12 13">
    <name type="scientific">Roseiarcus fermentans</name>
    <dbReference type="NCBI Taxonomy" id="1473586"/>
    <lineage>
        <taxon>Bacteria</taxon>
        <taxon>Pseudomonadati</taxon>
        <taxon>Pseudomonadota</taxon>
        <taxon>Alphaproteobacteria</taxon>
        <taxon>Hyphomicrobiales</taxon>
        <taxon>Roseiarcaceae</taxon>
        <taxon>Roseiarcus</taxon>
    </lineage>
</organism>
<dbReference type="InterPro" id="IPR050298">
    <property type="entry name" value="Gram-neg_bact_OMP"/>
</dbReference>
<dbReference type="InterPro" id="IPR033900">
    <property type="entry name" value="Gram_neg_porin_domain"/>
</dbReference>
<evidence type="ECO:0000256" key="2">
    <source>
        <dbReference type="ARBA" id="ARBA00011233"/>
    </source>
</evidence>
<evidence type="ECO:0000256" key="3">
    <source>
        <dbReference type="ARBA" id="ARBA00022448"/>
    </source>
</evidence>
<evidence type="ECO:0000256" key="9">
    <source>
        <dbReference type="ARBA" id="ARBA00023136"/>
    </source>
</evidence>
<evidence type="ECO:0000256" key="4">
    <source>
        <dbReference type="ARBA" id="ARBA00022452"/>
    </source>
</evidence>
<evidence type="ECO:0000256" key="6">
    <source>
        <dbReference type="ARBA" id="ARBA00022729"/>
    </source>
</evidence>
<dbReference type="SUPFAM" id="SSF56935">
    <property type="entry name" value="Porins"/>
    <property type="match status" value="1"/>
</dbReference>
<dbReference type="Gene3D" id="2.40.160.10">
    <property type="entry name" value="Porin"/>
    <property type="match status" value="1"/>
</dbReference>
<protein>
    <submittedName>
        <fullName evidence="12">Putative porin</fullName>
    </submittedName>
</protein>
<evidence type="ECO:0000256" key="11">
    <source>
        <dbReference type="SAM" id="SignalP"/>
    </source>
</evidence>
<comment type="subunit">
    <text evidence="2">Homotrimer.</text>
</comment>
<name>A0A366EME8_9HYPH</name>
<evidence type="ECO:0000313" key="12">
    <source>
        <dbReference type="EMBL" id="RBP03531.1"/>
    </source>
</evidence>
<dbReference type="AlphaFoldDB" id="A0A366EME8"/>
<feature type="chain" id="PRO_5016800933" evidence="11">
    <location>
        <begin position="21"/>
        <end position="548"/>
    </location>
</feature>
<dbReference type="PANTHER" id="PTHR34501">
    <property type="entry name" value="PROTEIN YDDL-RELATED"/>
    <property type="match status" value="1"/>
</dbReference>
<dbReference type="GO" id="GO:0006811">
    <property type="term" value="P:monoatomic ion transport"/>
    <property type="evidence" value="ECO:0007669"/>
    <property type="project" value="UniProtKB-KW"/>
</dbReference>
<keyword evidence="6 11" id="KW-0732">Signal</keyword>
<dbReference type="GO" id="GO:0009279">
    <property type="term" value="C:cell outer membrane"/>
    <property type="evidence" value="ECO:0007669"/>
    <property type="project" value="UniProtKB-SubCell"/>
</dbReference>
<comment type="caution">
    <text evidence="12">The sequence shown here is derived from an EMBL/GenBank/DDBJ whole genome shotgun (WGS) entry which is preliminary data.</text>
</comment>
<dbReference type="GO" id="GO:0015288">
    <property type="term" value="F:porin activity"/>
    <property type="evidence" value="ECO:0007669"/>
    <property type="project" value="UniProtKB-KW"/>
</dbReference>
<keyword evidence="5" id="KW-0812">Transmembrane</keyword>
<dbReference type="RefSeq" id="WP_147262947.1">
    <property type="nucleotide sequence ID" value="NZ_QNRK01000043.1"/>
</dbReference>
<evidence type="ECO:0000256" key="1">
    <source>
        <dbReference type="ARBA" id="ARBA00004571"/>
    </source>
</evidence>
<keyword evidence="8" id="KW-0626">Porin</keyword>
<proteinExistence type="predicted"/>
<reference evidence="12 13" key="1">
    <citation type="submission" date="2018-06" db="EMBL/GenBank/DDBJ databases">
        <title>Genomic Encyclopedia of Type Strains, Phase IV (KMG-IV): sequencing the most valuable type-strain genomes for metagenomic binning, comparative biology and taxonomic classification.</title>
        <authorList>
            <person name="Goeker M."/>
        </authorList>
    </citation>
    <scope>NUCLEOTIDE SEQUENCE [LARGE SCALE GENOMIC DNA]</scope>
    <source>
        <strain evidence="12 13">DSM 24875</strain>
    </source>
</reference>
<dbReference type="InterPro" id="IPR023614">
    <property type="entry name" value="Porin_dom_sf"/>
</dbReference>
<keyword evidence="7" id="KW-0406">Ion transport</keyword>
<keyword evidence="4" id="KW-1134">Transmembrane beta strand</keyword>
<dbReference type="Proteomes" id="UP000253529">
    <property type="component" value="Unassembled WGS sequence"/>
</dbReference>
<dbReference type="PANTHER" id="PTHR34501:SF9">
    <property type="entry name" value="MAJOR OUTER MEMBRANE PROTEIN P.IA"/>
    <property type="match status" value="1"/>
</dbReference>
<keyword evidence="3" id="KW-0813">Transport</keyword>
<dbReference type="GO" id="GO:0046930">
    <property type="term" value="C:pore complex"/>
    <property type="evidence" value="ECO:0007669"/>
    <property type="project" value="UniProtKB-KW"/>
</dbReference>
<evidence type="ECO:0000313" key="13">
    <source>
        <dbReference type="Proteomes" id="UP000253529"/>
    </source>
</evidence>
<gene>
    <name evidence="12" type="ORF">DFR50_14317</name>
</gene>
<keyword evidence="13" id="KW-1185">Reference proteome</keyword>
<dbReference type="OrthoDB" id="5932506at2"/>
<accession>A0A366EME8</accession>
<evidence type="ECO:0000256" key="10">
    <source>
        <dbReference type="ARBA" id="ARBA00023237"/>
    </source>
</evidence>
<comment type="subcellular location">
    <subcellularLocation>
        <location evidence="1">Cell outer membrane</location>
        <topology evidence="1">Multi-pass membrane protein</topology>
    </subcellularLocation>
</comment>
<evidence type="ECO:0000256" key="8">
    <source>
        <dbReference type="ARBA" id="ARBA00023114"/>
    </source>
</evidence>